<dbReference type="EMBL" id="VCGU01000004">
    <property type="protein sequence ID" value="TRY76539.1"/>
    <property type="molecule type" value="Genomic_DNA"/>
</dbReference>
<evidence type="ECO:0000313" key="10">
    <source>
        <dbReference type="Proteomes" id="UP000318571"/>
    </source>
</evidence>
<feature type="coiled-coil region" evidence="6">
    <location>
        <begin position="333"/>
        <end position="407"/>
    </location>
</feature>
<evidence type="ECO:0000256" key="2">
    <source>
        <dbReference type="ARBA" id="ARBA00022771"/>
    </source>
</evidence>
<dbReference type="GO" id="GO:0008270">
    <property type="term" value="F:zinc ion binding"/>
    <property type="evidence" value="ECO:0007669"/>
    <property type="project" value="UniProtKB-KW"/>
</dbReference>
<dbReference type="PANTHER" id="PTHR24118">
    <property type="entry name" value="POTE ANKYRIN DOMAIN"/>
    <property type="match status" value="1"/>
</dbReference>
<dbReference type="OMA" id="NERRNNE"/>
<dbReference type="InterPro" id="IPR036770">
    <property type="entry name" value="Ankyrin_rpt-contain_sf"/>
</dbReference>
<dbReference type="Pfam" id="PF13857">
    <property type="entry name" value="Ank_5"/>
    <property type="match status" value="1"/>
</dbReference>
<dbReference type="InterPro" id="IPR001841">
    <property type="entry name" value="Znf_RING"/>
</dbReference>
<evidence type="ECO:0000259" key="8">
    <source>
        <dbReference type="PROSITE" id="PS50089"/>
    </source>
</evidence>
<dbReference type="Proteomes" id="UP000318571">
    <property type="component" value="Chromosome 5"/>
</dbReference>
<feature type="repeat" description="ANK" evidence="4">
    <location>
        <begin position="201"/>
        <end position="233"/>
    </location>
</feature>
<keyword evidence="2 5" id="KW-0863">Zinc-finger</keyword>
<evidence type="ECO:0000256" key="4">
    <source>
        <dbReference type="PROSITE-ProRule" id="PRU00023"/>
    </source>
</evidence>
<evidence type="ECO:0000256" key="1">
    <source>
        <dbReference type="ARBA" id="ARBA00022723"/>
    </source>
</evidence>
<gene>
    <name evidence="9" type="ORF">TCAL_00092</name>
</gene>
<feature type="domain" description="RING-type" evidence="8">
    <location>
        <begin position="551"/>
        <end position="590"/>
    </location>
</feature>
<feature type="region of interest" description="Disordered" evidence="7">
    <location>
        <begin position="309"/>
        <end position="328"/>
    </location>
</feature>
<dbReference type="InterPro" id="IPR049548">
    <property type="entry name" value="Sina-like_RING"/>
</dbReference>
<accession>A0A553PFT6</accession>
<keyword evidence="1" id="KW-0479">Metal-binding</keyword>
<evidence type="ECO:0000256" key="7">
    <source>
        <dbReference type="SAM" id="MobiDB-lite"/>
    </source>
</evidence>
<dbReference type="InterPro" id="IPR002110">
    <property type="entry name" value="Ankyrin_rpt"/>
</dbReference>
<dbReference type="PROSITE" id="PS50089">
    <property type="entry name" value="ZF_RING_2"/>
    <property type="match status" value="1"/>
</dbReference>
<evidence type="ECO:0000256" key="3">
    <source>
        <dbReference type="ARBA" id="ARBA00022833"/>
    </source>
</evidence>
<feature type="coiled-coil region" evidence="6">
    <location>
        <begin position="510"/>
        <end position="540"/>
    </location>
</feature>
<feature type="repeat" description="ANK" evidence="4">
    <location>
        <begin position="169"/>
        <end position="201"/>
    </location>
</feature>
<keyword evidence="6" id="KW-0175">Coiled coil</keyword>
<comment type="caution">
    <text evidence="9">The sequence shown here is derived from an EMBL/GenBank/DDBJ whole genome shotgun (WGS) entry which is preliminary data.</text>
</comment>
<keyword evidence="4" id="KW-0040">ANK repeat</keyword>
<dbReference type="OrthoDB" id="6332692at2759"/>
<organism evidence="9 10">
    <name type="scientific">Tigriopus californicus</name>
    <name type="common">Marine copepod</name>
    <dbReference type="NCBI Taxonomy" id="6832"/>
    <lineage>
        <taxon>Eukaryota</taxon>
        <taxon>Metazoa</taxon>
        <taxon>Ecdysozoa</taxon>
        <taxon>Arthropoda</taxon>
        <taxon>Crustacea</taxon>
        <taxon>Multicrustacea</taxon>
        <taxon>Hexanauplia</taxon>
        <taxon>Copepoda</taxon>
        <taxon>Harpacticoida</taxon>
        <taxon>Harpacticidae</taxon>
        <taxon>Tigriopus</taxon>
    </lineage>
</organism>
<dbReference type="Pfam" id="PF21362">
    <property type="entry name" value="Sina_RING"/>
    <property type="match status" value="1"/>
</dbReference>
<dbReference type="STRING" id="6832.A0A553PFT6"/>
<evidence type="ECO:0000256" key="5">
    <source>
        <dbReference type="PROSITE-ProRule" id="PRU00175"/>
    </source>
</evidence>
<dbReference type="SUPFAM" id="SSF48403">
    <property type="entry name" value="Ankyrin repeat"/>
    <property type="match status" value="1"/>
</dbReference>
<sequence length="619" mass="69953">MRGGAMGGGGGGFGGERIVSGEPCLTPIRVKGNDKTILDDARQGNLTQMKKRMRNSIFKKSEDINQQDERHCTPMHYAAKNSDIEMMRFIIEKGGDITAKDKHGWSPLQYAVRYAKAGAVEFLIQAGSDIQHREKKGWTSLHLAARNGQPEKARILLENSANVNDIQDQGWNSLHLAVRYGQPDTISTLLEYGIDINAHNRGWTALHLAALNGHTDIASILLNKSASTMLSNQDGKTALDIAREEKHERIVAIILEYEFQANTPQPVLPTPPPTPPSAPPFEIDPALRSHTSDLLQWRERIKSEVDQCSLDNSRDSIDSEESPDDSLGPQIAWKSLEEETKELLAQLEHLRAKETNHIKGKMKQIKSNHKRKLEQLDEQKSLLAAKIQEQEQSIPRLQEDFQSFEGNQLEAMGDIDILLANALAETEIIEALKNNQMENRFSACAPTKVLLVEDLETTQRMEVLQLHDERRRLQGEIEDKKQAIEPEQKLCEEKIKILRSEISFLESSKIDLATEHEKDLNELQEQLEKAERRNAMKGAEGPERDEHWFGCPVCLILLKPPMRIFQCPEGHILCEECKENPAMVHCPQCRCQLEGQCSRNRALEEVARSYYPMAPSETL</sequence>
<name>A0A553PFT6_TIGCA</name>
<evidence type="ECO:0000256" key="6">
    <source>
        <dbReference type="SAM" id="Coils"/>
    </source>
</evidence>
<dbReference type="InterPro" id="IPR013083">
    <property type="entry name" value="Znf_RING/FYVE/PHD"/>
</dbReference>
<reference evidence="9 10" key="1">
    <citation type="journal article" date="2018" name="Nat. Ecol. Evol.">
        <title>Genomic signatures of mitonuclear coevolution across populations of Tigriopus californicus.</title>
        <authorList>
            <person name="Barreto F.S."/>
            <person name="Watson E.T."/>
            <person name="Lima T.G."/>
            <person name="Willett C.S."/>
            <person name="Edmands S."/>
            <person name="Li W."/>
            <person name="Burton R.S."/>
        </authorList>
    </citation>
    <scope>NUCLEOTIDE SEQUENCE [LARGE SCALE GENOMIC DNA]</scope>
    <source>
        <strain evidence="9 10">San Diego</strain>
    </source>
</reference>
<dbReference type="PROSITE" id="PS50088">
    <property type="entry name" value="ANK_REPEAT"/>
    <property type="match status" value="5"/>
</dbReference>
<dbReference type="AlphaFoldDB" id="A0A553PFT6"/>
<dbReference type="Gene3D" id="1.25.40.20">
    <property type="entry name" value="Ankyrin repeat-containing domain"/>
    <property type="match status" value="2"/>
</dbReference>
<dbReference type="Gene3D" id="3.30.40.10">
    <property type="entry name" value="Zinc/RING finger domain, C3HC4 (zinc finger)"/>
    <property type="match status" value="1"/>
</dbReference>
<dbReference type="PROSITE" id="PS50297">
    <property type="entry name" value="ANK_REP_REGION"/>
    <property type="match status" value="5"/>
</dbReference>
<dbReference type="SMART" id="SM00248">
    <property type="entry name" value="ANK"/>
    <property type="match status" value="6"/>
</dbReference>
<feature type="repeat" description="ANK" evidence="4">
    <location>
        <begin position="70"/>
        <end position="102"/>
    </location>
</feature>
<dbReference type="PANTHER" id="PTHR24118:SF99">
    <property type="entry name" value="POTE ANKYRIN DOMAIN FAMILY MEMBER 3C-RELATED"/>
    <property type="match status" value="1"/>
</dbReference>
<keyword evidence="10" id="KW-1185">Reference proteome</keyword>
<keyword evidence="3" id="KW-0862">Zinc</keyword>
<dbReference type="CDD" id="cd16571">
    <property type="entry name" value="RING-HC_SIAHs"/>
    <property type="match status" value="1"/>
</dbReference>
<dbReference type="Pfam" id="PF12796">
    <property type="entry name" value="Ank_2"/>
    <property type="match status" value="2"/>
</dbReference>
<feature type="repeat" description="ANK" evidence="4">
    <location>
        <begin position="103"/>
        <end position="135"/>
    </location>
</feature>
<proteinExistence type="predicted"/>
<protein>
    <recommendedName>
        <fullName evidence="8">RING-type domain-containing protein</fullName>
    </recommendedName>
</protein>
<feature type="repeat" description="ANK" evidence="4">
    <location>
        <begin position="136"/>
        <end position="168"/>
    </location>
</feature>
<evidence type="ECO:0000313" key="9">
    <source>
        <dbReference type="EMBL" id="TRY76539.1"/>
    </source>
</evidence>